<dbReference type="InterPro" id="IPR015943">
    <property type="entry name" value="WD40/YVTN_repeat-like_dom_sf"/>
</dbReference>
<proteinExistence type="predicted"/>
<gene>
    <name evidence="1" type="ORF">METZ01_LOCUS109312</name>
</gene>
<dbReference type="Gene3D" id="2.130.10.10">
    <property type="entry name" value="YVTN repeat-like/Quinoprotein amine dehydrogenase"/>
    <property type="match status" value="3"/>
</dbReference>
<name>A0A381WW39_9ZZZZ</name>
<reference evidence="1" key="1">
    <citation type="submission" date="2018-05" db="EMBL/GenBank/DDBJ databases">
        <authorList>
            <person name="Lanie J.A."/>
            <person name="Ng W.-L."/>
            <person name="Kazmierczak K.M."/>
            <person name="Andrzejewski T.M."/>
            <person name="Davidsen T.M."/>
            <person name="Wayne K.J."/>
            <person name="Tettelin H."/>
            <person name="Glass J.I."/>
            <person name="Rusch D."/>
            <person name="Podicherti R."/>
            <person name="Tsui H.-C.T."/>
            <person name="Winkler M.E."/>
        </authorList>
    </citation>
    <scope>NUCLEOTIDE SEQUENCE</scope>
</reference>
<evidence type="ECO:0000313" key="1">
    <source>
        <dbReference type="EMBL" id="SVA56458.1"/>
    </source>
</evidence>
<dbReference type="EMBL" id="UINC01013009">
    <property type="protein sequence ID" value="SVA56458.1"/>
    <property type="molecule type" value="Genomic_DNA"/>
</dbReference>
<dbReference type="SUPFAM" id="SSF63829">
    <property type="entry name" value="Calcium-dependent phosphotriesterase"/>
    <property type="match status" value="1"/>
</dbReference>
<accession>A0A381WW39</accession>
<organism evidence="1">
    <name type="scientific">marine metagenome</name>
    <dbReference type="NCBI Taxonomy" id="408172"/>
    <lineage>
        <taxon>unclassified sequences</taxon>
        <taxon>metagenomes</taxon>
        <taxon>ecological metagenomes</taxon>
    </lineage>
</organism>
<dbReference type="AlphaFoldDB" id="A0A381WW39"/>
<protein>
    <submittedName>
        <fullName evidence="1">Uncharacterized protein</fullName>
    </submittedName>
</protein>
<dbReference type="Gene3D" id="2.60.40.4070">
    <property type="match status" value="1"/>
</dbReference>
<sequence>MIFCQPRIGEMRALTSTLEVRELAYLGDKILLGTGGGLTTYDTKSQLYIIFTRDHGLIDTDINTVHVGPMENIWIGSNMGIQVWDPLKQLIVNWFQLDIEEVSGFTNYKNMIYSSVRQNGKWGIMEFIYSNEKIYYRDFYHRDDINDILKIVSFEENIILHTDQGLIAGNPHKEHPIYWTNPFPNITGEIQAINTNNNSLAIISSDAIYSIKVGGTSEALLQDNIYLSSINYVEIQGDQDFFAISDSVLFDIGTDKLEKIYSNSDLKFSSIINYNSQIWLGSELGFGYFNNSKFEHIVNNEPYVASPDAIYYRKNKVFMADEKGLSLSGWSNLSVNPYLKDQYDDLHMKTINIDLGIYISEKISLDSLMYLSLFNSSTSGIASFDISSDIKLNNLLITNKEMTKNGFHFVVPDIAIDKKRNLWAISNNNKMKPLIVFNNDISRNISVEESGYILSNESNKISVDNFNRIWILSPSGLVMYKYTGDIMNPDKEIWVEVDIDPGITTRIPFDINVSPRNRLWILTSIGLIHKDLQVSETNPVINTGPLGSQGNLYPYFPSIPFNDYSRIRFDPRGNVWVTTQSTGVYILTEDGDYWPNVNGLNSSNSNLLSNNVNDISFDSKQGLAYIATDKGVSIVRIPFADKKISYKSVEIFPSPFVIPNMKPLTINGLKDDSSIKIMSLNGLVFRSINKSDIKGYQAFWDGRDDEGNLVGSGIYLIAIYANKASLIEKVAVIRE</sequence>